<dbReference type="Proteomes" id="UP001303373">
    <property type="component" value="Chromosome 5"/>
</dbReference>
<dbReference type="PANTHER" id="PTHR42069:SF1">
    <property type="entry name" value="MARVEL DOMAIN-CONTAINING PROTEIN"/>
    <property type="match status" value="1"/>
</dbReference>
<feature type="region of interest" description="Disordered" evidence="1">
    <location>
        <begin position="447"/>
        <end position="466"/>
    </location>
</feature>
<keyword evidence="4" id="KW-1185">Reference proteome</keyword>
<keyword evidence="2" id="KW-0812">Transmembrane</keyword>
<protein>
    <submittedName>
        <fullName evidence="3">Uncharacterized protein</fullName>
    </submittedName>
</protein>
<dbReference type="EMBL" id="CP138584">
    <property type="protein sequence ID" value="WPH01134.1"/>
    <property type="molecule type" value="Genomic_DNA"/>
</dbReference>
<evidence type="ECO:0000313" key="4">
    <source>
        <dbReference type="Proteomes" id="UP001303373"/>
    </source>
</evidence>
<accession>A0AAQ3M4F3</accession>
<feature type="region of interest" description="Disordered" evidence="1">
    <location>
        <begin position="495"/>
        <end position="515"/>
    </location>
</feature>
<gene>
    <name evidence="3" type="ORF">R9X50_00396900</name>
</gene>
<feature type="transmembrane region" description="Helical" evidence="2">
    <location>
        <begin position="174"/>
        <end position="195"/>
    </location>
</feature>
<feature type="region of interest" description="Disordered" evidence="1">
    <location>
        <begin position="1"/>
        <end position="82"/>
    </location>
</feature>
<evidence type="ECO:0000313" key="3">
    <source>
        <dbReference type="EMBL" id="WPH01134.1"/>
    </source>
</evidence>
<dbReference type="PANTHER" id="PTHR42069">
    <property type="entry name" value="HYPHAL ANASTAMOSIS-8 PROTEIN"/>
    <property type="match status" value="1"/>
</dbReference>
<feature type="compositionally biased region" description="Low complexity" evidence="1">
    <location>
        <begin position="30"/>
        <end position="41"/>
    </location>
</feature>
<feature type="transmembrane region" description="Helical" evidence="2">
    <location>
        <begin position="215"/>
        <end position="240"/>
    </location>
</feature>
<reference evidence="3 4" key="1">
    <citation type="submission" date="2023-11" db="EMBL/GenBank/DDBJ databases">
        <title>An acidophilic fungus is an integral part of prey digestion in a carnivorous sundew plant.</title>
        <authorList>
            <person name="Tsai I.J."/>
        </authorList>
    </citation>
    <scope>NUCLEOTIDE SEQUENCE [LARGE SCALE GENOMIC DNA]</scope>
    <source>
        <strain evidence="3">169a</strain>
    </source>
</reference>
<evidence type="ECO:0000256" key="1">
    <source>
        <dbReference type="SAM" id="MobiDB-lite"/>
    </source>
</evidence>
<keyword evidence="2" id="KW-0472">Membrane</keyword>
<feature type="transmembrane region" description="Helical" evidence="2">
    <location>
        <begin position="317"/>
        <end position="344"/>
    </location>
</feature>
<sequence>MYISAALGQKKPTAIQITTRPRSSSDDSSKLSLKAPSLKSPRTARFAEATTVYSPIEPSKTGRSPFADPPETKHYMPQPQPSDIGFGYVNRHESVEMPDTDNNEYPKMPLRSPGILKSAMKTPGAPPRDFGNILSPTFKEDEILEKHEAHTDKIQAKDLKVKTRVRMAKMMLRGVNFSCSLIVLSMLSTTFSIFNATKTIPPRNNLPPWALGQKIWPQVTLLVISCISLFASLIIFYAYWKGGHNRAEKAAVYYTSFAVAFFVFSIVMWGIGAGILQQSKTNGNNKDMWGWSCVNNARHSLFETEVQYNLICRLQNWSLLCCIIEVVVETITIAIYGVVFYRFYSKRQLRKSMAARDRARSDLYLAQLRSQSAPNTPGLNGPLSPRDGGWKAPVDYYSSAPTVEEGEVQYIDPVAQKAQPRPFQLQPVPVKGLTPKLQQVGFTPVTVTTRERSPTPPELNPRSPLMSEVPREQVQEHFAPAPGEQVYEEVPIPGAYEAPLSPGARPAQTNFPYYR</sequence>
<name>A0AAQ3M4F3_9PEZI</name>
<evidence type="ECO:0000256" key="2">
    <source>
        <dbReference type="SAM" id="Phobius"/>
    </source>
</evidence>
<dbReference type="AlphaFoldDB" id="A0AAQ3M4F3"/>
<organism evidence="3 4">
    <name type="scientific">Acrodontium crateriforme</name>
    <dbReference type="NCBI Taxonomy" id="150365"/>
    <lineage>
        <taxon>Eukaryota</taxon>
        <taxon>Fungi</taxon>
        <taxon>Dikarya</taxon>
        <taxon>Ascomycota</taxon>
        <taxon>Pezizomycotina</taxon>
        <taxon>Dothideomycetes</taxon>
        <taxon>Dothideomycetidae</taxon>
        <taxon>Mycosphaerellales</taxon>
        <taxon>Teratosphaeriaceae</taxon>
        <taxon>Acrodontium</taxon>
    </lineage>
</organism>
<feature type="transmembrane region" description="Helical" evidence="2">
    <location>
        <begin position="252"/>
        <end position="276"/>
    </location>
</feature>
<keyword evidence="2" id="KW-1133">Transmembrane helix</keyword>
<proteinExistence type="predicted"/>